<feature type="domain" description="HTH cro/C1-type" evidence="5">
    <location>
        <begin position="10"/>
        <end position="64"/>
    </location>
</feature>
<dbReference type="PROSITE" id="PS50943">
    <property type="entry name" value="HTH_CROC1"/>
    <property type="match status" value="1"/>
</dbReference>
<dbReference type="PANTHER" id="PTHR46797:SF23">
    <property type="entry name" value="HTH-TYPE TRANSCRIPTIONAL REGULATOR SUTR"/>
    <property type="match status" value="1"/>
</dbReference>
<comment type="similarity">
    <text evidence="1">Belongs to the short-chain fatty acyl-CoA assimilation regulator (ScfR) family.</text>
</comment>
<reference evidence="6 7" key="1">
    <citation type="submission" date="2023-01" db="EMBL/GenBank/DDBJ databases">
        <title>Thalassococcus onchidii sp. nov., isolated from a marine invertebrate from the South China Sea.</title>
        <authorList>
            <person name="Xu S."/>
            <person name="Liu Z."/>
            <person name="Xu Y."/>
        </authorList>
    </citation>
    <scope>NUCLEOTIDE SEQUENCE [LARGE SCALE GENOMIC DNA]</scope>
    <source>
        <strain evidence="6 7">KCTC 32084</strain>
    </source>
</reference>
<evidence type="ECO:0000313" key="6">
    <source>
        <dbReference type="EMBL" id="MDA7425722.1"/>
    </source>
</evidence>
<dbReference type="InterPro" id="IPR018653">
    <property type="entry name" value="ScfR_C"/>
</dbReference>
<keyword evidence="4" id="KW-0804">Transcription</keyword>
<dbReference type="Proteomes" id="UP001210720">
    <property type="component" value="Unassembled WGS sequence"/>
</dbReference>
<dbReference type="PANTHER" id="PTHR46797">
    <property type="entry name" value="HTH-TYPE TRANSCRIPTIONAL REGULATOR"/>
    <property type="match status" value="1"/>
</dbReference>
<comment type="caution">
    <text evidence="6">The sequence shown here is derived from an EMBL/GenBank/DDBJ whole genome shotgun (WGS) entry which is preliminary data.</text>
</comment>
<dbReference type="SMART" id="SM00530">
    <property type="entry name" value="HTH_XRE"/>
    <property type="match status" value="1"/>
</dbReference>
<dbReference type="PIRSF" id="PIRSF019251">
    <property type="entry name" value="Rv0465c"/>
    <property type="match status" value="1"/>
</dbReference>
<dbReference type="InterPro" id="IPR050807">
    <property type="entry name" value="TransReg_Diox_bact_type"/>
</dbReference>
<evidence type="ECO:0000259" key="5">
    <source>
        <dbReference type="PROSITE" id="PS50943"/>
    </source>
</evidence>
<keyword evidence="3" id="KW-0238">DNA-binding</keyword>
<name>A0ABT4XUS9_9RHOB</name>
<dbReference type="InterPro" id="IPR001387">
    <property type="entry name" value="Cro/C1-type_HTH"/>
</dbReference>
<dbReference type="CDD" id="cd00093">
    <property type="entry name" value="HTH_XRE"/>
    <property type="match status" value="1"/>
</dbReference>
<dbReference type="Gene3D" id="1.10.260.40">
    <property type="entry name" value="lambda repressor-like DNA-binding domains"/>
    <property type="match status" value="1"/>
</dbReference>
<dbReference type="InterPro" id="IPR026281">
    <property type="entry name" value="HTH_RamB"/>
</dbReference>
<dbReference type="RefSeq" id="WP_271433080.1">
    <property type="nucleotide sequence ID" value="NZ_JAQIOY010000004.1"/>
</dbReference>
<evidence type="ECO:0000256" key="1">
    <source>
        <dbReference type="ARBA" id="ARBA00007227"/>
    </source>
</evidence>
<dbReference type="Pfam" id="PF01381">
    <property type="entry name" value="HTH_3"/>
    <property type="match status" value="1"/>
</dbReference>
<dbReference type="InterPro" id="IPR010982">
    <property type="entry name" value="Lambda_DNA-bd_dom_sf"/>
</dbReference>
<evidence type="ECO:0000256" key="2">
    <source>
        <dbReference type="ARBA" id="ARBA00023015"/>
    </source>
</evidence>
<sequence length="468" mass="52114">MSKTLVGPQLRQLRRQHGHTQAEMAKRLGISPAYVNLLENNQRSLSVAVLLSLTEHYGIDMRTLVTETDTTRLAELRAAVRDPIFIGAQPDLAELRAAQDHAPVLVSQFLDLYQSHRSLVEQVKRLSGTGSAEQLLRVTPETSIHDYFRDHGNHFPILEETAEALRTRIGGSTDDIYTLLKRELRVEHGILTEVLRVEDMSGSLRLFDEAESRVQLSEALDHPNRIFQLAHVLGLVEAGPLIEDMVKDSALDTKDGRARLLVELTNYFAAALLMPYAPFLKLAKQTRYDVDRVAAAFGVSAEQVCHRLTTLQRDGARGVPFFFLRLDRAGNVTKRFNATPFTLAEEGGACPVWNVHSAFRSPGSMIPQFVELPDGGRFFTLSRTSDRPAFGSTVQDRRLVIAIGCEVAHLDEIGYASAFDTSGENVFSPIGINCHVCPRQACAQRAHQPLHMKLPIDTNRRGGTRYES</sequence>
<evidence type="ECO:0000256" key="3">
    <source>
        <dbReference type="ARBA" id="ARBA00023125"/>
    </source>
</evidence>
<organism evidence="6 7">
    <name type="scientific">Thalassococcus lentus</name>
    <dbReference type="NCBI Taxonomy" id="1210524"/>
    <lineage>
        <taxon>Bacteria</taxon>
        <taxon>Pseudomonadati</taxon>
        <taxon>Pseudomonadota</taxon>
        <taxon>Alphaproteobacteria</taxon>
        <taxon>Rhodobacterales</taxon>
        <taxon>Roseobacteraceae</taxon>
        <taxon>Thalassococcus</taxon>
    </lineage>
</organism>
<dbReference type="Pfam" id="PF06114">
    <property type="entry name" value="Peptidase_M78"/>
    <property type="match status" value="1"/>
</dbReference>
<keyword evidence="2" id="KW-0805">Transcription regulation</keyword>
<accession>A0ABT4XUS9</accession>
<proteinExistence type="inferred from homology"/>
<protein>
    <submittedName>
        <fullName evidence="6">Short-chain fatty acyl-CoA regulator family protein</fullName>
    </submittedName>
</protein>
<dbReference type="InterPro" id="IPR010359">
    <property type="entry name" value="IrrE_HExxH"/>
</dbReference>
<dbReference type="Pfam" id="PF09856">
    <property type="entry name" value="ScfRs"/>
    <property type="match status" value="1"/>
</dbReference>
<evidence type="ECO:0000313" key="7">
    <source>
        <dbReference type="Proteomes" id="UP001210720"/>
    </source>
</evidence>
<dbReference type="EMBL" id="JAQIOY010000004">
    <property type="protein sequence ID" value="MDA7425722.1"/>
    <property type="molecule type" value="Genomic_DNA"/>
</dbReference>
<gene>
    <name evidence="6" type="ORF">PFY00_13400</name>
</gene>
<dbReference type="SUPFAM" id="SSF47413">
    <property type="entry name" value="lambda repressor-like DNA-binding domains"/>
    <property type="match status" value="1"/>
</dbReference>
<evidence type="ECO:0000256" key="4">
    <source>
        <dbReference type="ARBA" id="ARBA00023163"/>
    </source>
</evidence>
<keyword evidence="7" id="KW-1185">Reference proteome</keyword>